<dbReference type="Proteomes" id="UP000499080">
    <property type="component" value="Unassembled WGS sequence"/>
</dbReference>
<keyword evidence="10" id="KW-0325">Glycoprotein</keyword>
<evidence type="ECO:0000313" key="16">
    <source>
        <dbReference type="EMBL" id="GBN91493.1"/>
    </source>
</evidence>
<name>A0A4Y2SV31_ARAVE</name>
<evidence type="ECO:0000256" key="6">
    <source>
        <dbReference type="ARBA" id="ARBA00022989"/>
    </source>
</evidence>
<keyword evidence="3" id="KW-0813">Transport</keyword>
<sequence>MDTHNSIESVKFPSTLRVANIPAKHFLQVNLNAAGKRELIGLEGRFLDVVSQALHCSLELVAPEHSEIGRKEPGGNWTGIIGLVQRGKADLAMNFLAITEERLTAVDFSTTYTVDGTTFVIRRPGPLPQSLAYLYPFELRLWASFAFMMFLMPLLFLLLTNTKSSYFSLILQLFGTLVNQDSSIKDNSIRSKMLLMSWIVFSYVISLSYSAVLLSFLSVPLYRQPVRNFRELSNAVRKNELKAFVISGSIIEHFLQHSQQEHLRLLGDNIKEQRRYTLLDDLNELIANDRFAFLGPRVALKVLFGSDESKIISEDSLVSWNIALAVHKGFCCKTSLNVVISRMKSAGLFEKFVMDESYSTLLQSLAKLSHSGDTMQLSIKDIFGVIFLLILGYVLSFLTLLGEILYNWKCLSFNSASKY</sequence>
<gene>
    <name evidence="16" type="primary">GRID2</name>
    <name evidence="16" type="ORF">AVEN_274537_1</name>
</gene>
<dbReference type="OrthoDB" id="6429255at2759"/>
<keyword evidence="7" id="KW-0406">Ion transport</keyword>
<keyword evidence="4" id="KW-1003">Cell membrane</keyword>
<dbReference type="Gene3D" id="1.10.287.70">
    <property type="match status" value="1"/>
</dbReference>
<feature type="transmembrane region" description="Helical" evidence="13">
    <location>
        <begin position="139"/>
        <end position="159"/>
    </location>
</feature>
<dbReference type="AlphaFoldDB" id="A0A4Y2SV31"/>
<keyword evidence="11" id="KW-1071">Ligand-gated ion channel</keyword>
<proteinExistence type="inferred from homology"/>
<protein>
    <submittedName>
        <fullName evidence="16">Glutamate receptor ionotropic, delta-2</fullName>
    </submittedName>
</protein>
<evidence type="ECO:0000256" key="5">
    <source>
        <dbReference type="ARBA" id="ARBA00022692"/>
    </source>
</evidence>
<keyword evidence="12" id="KW-0407">Ion channel</keyword>
<evidence type="ECO:0000256" key="9">
    <source>
        <dbReference type="ARBA" id="ARBA00023170"/>
    </source>
</evidence>
<dbReference type="InterPro" id="IPR019594">
    <property type="entry name" value="Glu/Gly-bd"/>
</dbReference>
<evidence type="ECO:0000256" key="3">
    <source>
        <dbReference type="ARBA" id="ARBA00022448"/>
    </source>
</evidence>
<dbReference type="InterPro" id="IPR001320">
    <property type="entry name" value="Iontro_rcpt_C"/>
</dbReference>
<keyword evidence="6 13" id="KW-1133">Transmembrane helix</keyword>
<evidence type="ECO:0000256" key="2">
    <source>
        <dbReference type="ARBA" id="ARBA00008685"/>
    </source>
</evidence>
<feature type="transmembrane region" description="Helical" evidence="13">
    <location>
        <begin position="382"/>
        <end position="406"/>
    </location>
</feature>
<feature type="domain" description="Ionotropic glutamate receptor L-glutamate and glycine-binding" evidence="15">
    <location>
        <begin position="15"/>
        <end position="124"/>
    </location>
</feature>
<evidence type="ECO:0000256" key="8">
    <source>
        <dbReference type="ARBA" id="ARBA00023136"/>
    </source>
</evidence>
<dbReference type="PANTHER" id="PTHR42643:SF30">
    <property type="entry name" value="IONOTROPIC RECEPTOR 40A-RELATED"/>
    <property type="match status" value="1"/>
</dbReference>
<dbReference type="Gene3D" id="3.40.190.10">
    <property type="entry name" value="Periplasmic binding protein-like II"/>
    <property type="match status" value="1"/>
</dbReference>
<dbReference type="GO" id="GO:0015276">
    <property type="term" value="F:ligand-gated monoatomic ion channel activity"/>
    <property type="evidence" value="ECO:0007669"/>
    <property type="project" value="InterPro"/>
</dbReference>
<keyword evidence="9 16" id="KW-0675">Receptor</keyword>
<keyword evidence="8 13" id="KW-0472">Membrane</keyword>
<dbReference type="InterPro" id="IPR052192">
    <property type="entry name" value="Insect_Ionotropic_Sensory_Rcpt"/>
</dbReference>
<evidence type="ECO:0000256" key="12">
    <source>
        <dbReference type="ARBA" id="ARBA00023303"/>
    </source>
</evidence>
<dbReference type="SUPFAM" id="SSF53850">
    <property type="entry name" value="Periplasmic binding protein-like II"/>
    <property type="match status" value="1"/>
</dbReference>
<evidence type="ECO:0000313" key="17">
    <source>
        <dbReference type="Proteomes" id="UP000499080"/>
    </source>
</evidence>
<feature type="domain" description="Ionotropic glutamate receptor C-terminal" evidence="14">
    <location>
        <begin position="162"/>
        <end position="392"/>
    </location>
</feature>
<dbReference type="EMBL" id="BGPR01023907">
    <property type="protein sequence ID" value="GBN91493.1"/>
    <property type="molecule type" value="Genomic_DNA"/>
</dbReference>
<accession>A0A4Y2SV31</accession>
<evidence type="ECO:0000256" key="10">
    <source>
        <dbReference type="ARBA" id="ARBA00023180"/>
    </source>
</evidence>
<dbReference type="PANTHER" id="PTHR42643">
    <property type="entry name" value="IONOTROPIC RECEPTOR 20A-RELATED"/>
    <property type="match status" value="1"/>
</dbReference>
<comment type="caution">
    <text evidence="16">The sequence shown here is derived from an EMBL/GenBank/DDBJ whole genome shotgun (WGS) entry which is preliminary data.</text>
</comment>
<dbReference type="Pfam" id="PF10613">
    <property type="entry name" value="Lig_chan-Glu_bd"/>
    <property type="match status" value="1"/>
</dbReference>
<evidence type="ECO:0000256" key="11">
    <source>
        <dbReference type="ARBA" id="ARBA00023286"/>
    </source>
</evidence>
<dbReference type="Pfam" id="PF00060">
    <property type="entry name" value="Lig_chan"/>
    <property type="match status" value="1"/>
</dbReference>
<evidence type="ECO:0000259" key="14">
    <source>
        <dbReference type="Pfam" id="PF00060"/>
    </source>
</evidence>
<keyword evidence="5 13" id="KW-0812">Transmembrane</keyword>
<evidence type="ECO:0000256" key="7">
    <source>
        <dbReference type="ARBA" id="ARBA00023065"/>
    </source>
</evidence>
<keyword evidence="17" id="KW-1185">Reference proteome</keyword>
<evidence type="ECO:0000256" key="13">
    <source>
        <dbReference type="SAM" id="Phobius"/>
    </source>
</evidence>
<feature type="transmembrane region" description="Helical" evidence="13">
    <location>
        <begin position="195"/>
        <end position="222"/>
    </location>
</feature>
<dbReference type="GO" id="GO:0005886">
    <property type="term" value="C:plasma membrane"/>
    <property type="evidence" value="ECO:0007669"/>
    <property type="project" value="UniProtKB-SubCell"/>
</dbReference>
<evidence type="ECO:0000256" key="4">
    <source>
        <dbReference type="ARBA" id="ARBA00022475"/>
    </source>
</evidence>
<evidence type="ECO:0000259" key="15">
    <source>
        <dbReference type="Pfam" id="PF10613"/>
    </source>
</evidence>
<dbReference type="GO" id="GO:0050906">
    <property type="term" value="P:detection of stimulus involved in sensory perception"/>
    <property type="evidence" value="ECO:0007669"/>
    <property type="project" value="UniProtKB-ARBA"/>
</dbReference>
<reference evidence="16 17" key="1">
    <citation type="journal article" date="2019" name="Sci. Rep.">
        <title>Orb-weaving spider Araneus ventricosus genome elucidates the spidroin gene catalogue.</title>
        <authorList>
            <person name="Kono N."/>
            <person name="Nakamura H."/>
            <person name="Ohtoshi R."/>
            <person name="Moran D.A.P."/>
            <person name="Shinohara A."/>
            <person name="Yoshida Y."/>
            <person name="Fujiwara M."/>
            <person name="Mori M."/>
            <person name="Tomita M."/>
            <person name="Arakawa K."/>
        </authorList>
    </citation>
    <scope>NUCLEOTIDE SEQUENCE [LARGE SCALE GENOMIC DNA]</scope>
</reference>
<organism evidence="16 17">
    <name type="scientific">Araneus ventricosus</name>
    <name type="common">Orbweaver spider</name>
    <name type="synonym">Epeira ventricosa</name>
    <dbReference type="NCBI Taxonomy" id="182803"/>
    <lineage>
        <taxon>Eukaryota</taxon>
        <taxon>Metazoa</taxon>
        <taxon>Ecdysozoa</taxon>
        <taxon>Arthropoda</taxon>
        <taxon>Chelicerata</taxon>
        <taxon>Arachnida</taxon>
        <taxon>Araneae</taxon>
        <taxon>Araneomorphae</taxon>
        <taxon>Entelegynae</taxon>
        <taxon>Araneoidea</taxon>
        <taxon>Araneidae</taxon>
        <taxon>Araneus</taxon>
    </lineage>
</organism>
<comment type="similarity">
    <text evidence="2">Belongs to the glutamate-gated ion channel (TC 1.A.10.1) family.</text>
</comment>
<comment type="subcellular location">
    <subcellularLocation>
        <location evidence="1">Cell membrane</location>
        <topology evidence="1">Multi-pass membrane protein</topology>
    </subcellularLocation>
</comment>
<evidence type="ECO:0000256" key="1">
    <source>
        <dbReference type="ARBA" id="ARBA00004651"/>
    </source>
</evidence>